<evidence type="ECO:0000256" key="3">
    <source>
        <dbReference type="ARBA" id="ARBA00022516"/>
    </source>
</evidence>
<dbReference type="GO" id="GO:0016020">
    <property type="term" value="C:membrane"/>
    <property type="evidence" value="ECO:0007669"/>
    <property type="project" value="InterPro"/>
</dbReference>
<dbReference type="Pfam" id="PF04116">
    <property type="entry name" value="FA_hydroxylase"/>
    <property type="match status" value="1"/>
</dbReference>
<accession>A0A444WJH5</accession>
<evidence type="ECO:0000313" key="17">
    <source>
        <dbReference type="Proteomes" id="UP000289775"/>
    </source>
</evidence>
<feature type="transmembrane region" description="Helical" evidence="14">
    <location>
        <begin position="63"/>
        <end position="81"/>
    </location>
</feature>
<keyword evidence="12 14" id="KW-0472">Membrane</keyword>
<dbReference type="EMBL" id="JUIW01000001">
    <property type="protein sequence ID" value="RYJ45822.1"/>
    <property type="molecule type" value="Genomic_DNA"/>
</dbReference>
<evidence type="ECO:0000256" key="11">
    <source>
        <dbReference type="ARBA" id="ARBA00023098"/>
    </source>
</evidence>
<comment type="cofactor">
    <cofactor evidence="1">
        <name>Zn(2+)</name>
        <dbReference type="ChEBI" id="CHEBI:29105"/>
    </cofactor>
</comment>
<evidence type="ECO:0000256" key="12">
    <source>
        <dbReference type="ARBA" id="ARBA00023136"/>
    </source>
</evidence>
<name>A0A444WJH5_9FLAO</name>
<dbReference type="AlphaFoldDB" id="A0A444WJH5"/>
<proteinExistence type="predicted"/>
<keyword evidence="4 14" id="KW-0812">Transmembrane</keyword>
<gene>
    <name evidence="16" type="ORF">NU09_0414</name>
</gene>
<evidence type="ECO:0000256" key="13">
    <source>
        <dbReference type="ARBA" id="ARBA00023160"/>
    </source>
</evidence>
<sequence length="227" mass="26557">MPDTTHTKRHRPKHKGSAILFKNPLLEKLTKTHIALPLSIFTVISVALIYYGIIEKGFTTPQLILLFFAGMFVFTFIEYIVHRYLYHIKPHEHQDETDTFSYKVHGVHHDYPKDKQRLAMPPIIALILATFFFILYRAIMGDFVFGFLAGFLMGYTIYLCIHYSVHIFTVPNNFLKTLWHHHAVHHYRQPDRAFGVSSPLWDYIFGTMPNLINQENTKSGEFIDDNK</sequence>
<feature type="transmembrane region" description="Helical" evidence="14">
    <location>
        <begin position="118"/>
        <end position="136"/>
    </location>
</feature>
<dbReference type="OrthoDB" id="9784228at2"/>
<keyword evidence="11" id="KW-0443">Lipid metabolism</keyword>
<dbReference type="RefSeq" id="WP_129749582.1">
    <property type="nucleotide sequence ID" value="NZ_JUIW01000001.1"/>
</dbReference>
<dbReference type="InterPro" id="IPR014430">
    <property type="entry name" value="Scs7"/>
</dbReference>
<keyword evidence="9 14" id="KW-1133">Transmembrane helix</keyword>
<feature type="transmembrane region" description="Helical" evidence="14">
    <location>
        <begin position="34"/>
        <end position="51"/>
    </location>
</feature>
<evidence type="ECO:0000256" key="7">
    <source>
        <dbReference type="ARBA" id="ARBA00022832"/>
    </source>
</evidence>
<dbReference type="PANTHER" id="PTHR12863:SF1">
    <property type="entry name" value="FATTY ACID 2-HYDROXYLASE"/>
    <property type="match status" value="1"/>
</dbReference>
<dbReference type="Proteomes" id="UP000289775">
    <property type="component" value="Unassembled WGS sequence"/>
</dbReference>
<feature type="transmembrane region" description="Helical" evidence="14">
    <location>
        <begin position="143"/>
        <end position="165"/>
    </location>
</feature>
<dbReference type="PANTHER" id="PTHR12863">
    <property type="entry name" value="FATTY ACID HYDROXYLASE"/>
    <property type="match status" value="1"/>
</dbReference>
<evidence type="ECO:0000259" key="15">
    <source>
        <dbReference type="Pfam" id="PF04116"/>
    </source>
</evidence>
<evidence type="ECO:0000256" key="4">
    <source>
        <dbReference type="ARBA" id="ARBA00022692"/>
    </source>
</evidence>
<evidence type="ECO:0000256" key="5">
    <source>
        <dbReference type="ARBA" id="ARBA00022723"/>
    </source>
</evidence>
<evidence type="ECO:0000256" key="14">
    <source>
        <dbReference type="SAM" id="Phobius"/>
    </source>
</evidence>
<protein>
    <submittedName>
        <fullName evidence="16">Fatty acid hydroxylase</fullName>
    </submittedName>
</protein>
<dbReference type="GO" id="GO:0080132">
    <property type="term" value="F:fatty acid 2-hydroxylase activity"/>
    <property type="evidence" value="ECO:0007669"/>
    <property type="project" value="InterPro"/>
</dbReference>
<evidence type="ECO:0000256" key="6">
    <source>
        <dbReference type="ARBA" id="ARBA00022824"/>
    </source>
</evidence>
<comment type="subcellular location">
    <subcellularLocation>
        <location evidence="2">Endoplasmic reticulum membrane</location>
        <topology evidence="2">Multi-pass membrane protein</topology>
    </subcellularLocation>
</comment>
<keyword evidence="6" id="KW-0256">Endoplasmic reticulum</keyword>
<dbReference type="GO" id="GO:0005506">
    <property type="term" value="F:iron ion binding"/>
    <property type="evidence" value="ECO:0007669"/>
    <property type="project" value="InterPro"/>
</dbReference>
<dbReference type="GO" id="GO:0006633">
    <property type="term" value="P:fatty acid biosynthetic process"/>
    <property type="evidence" value="ECO:0007669"/>
    <property type="project" value="UniProtKB-KW"/>
</dbReference>
<keyword evidence="8" id="KW-0862">Zinc</keyword>
<comment type="caution">
    <text evidence="16">The sequence shown here is derived from an EMBL/GenBank/DDBJ whole genome shotgun (WGS) entry which is preliminary data.</text>
</comment>
<keyword evidence="17" id="KW-1185">Reference proteome</keyword>
<keyword evidence="13" id="KW-0275">Fatty acid biosynthesis</keyword>
<evidence type="ECO:0000256" key="2">
    <source>
        <dbReference type="ARBA" id="ARBA00004477"/>
    </source>
</evidence>
<dbReference type="InterPro" id="IPR006694">
    <property type="entry name" value="Fatty_acid_hydroxylase"/>
</dbReference>
<evidence type="ECO:0000313" key="16">
    <source>
        <dbReference type="EMBL" id="RYJ45822.1"/>
    </source>
</evidence>
<evidence type="ECO:0000256" key="10">
    <source>
        <dbReference type="ARBA" id="ARBA00023002"/>
    </source>
</evidence>
<keyword evidence="5" id="KW-0479">Metal-binding</keyword>
<organism evidence="16 17">
    <name type="scientific">Flavobacterium beibuense</name>
    <dbReference type="NCBI Taxonomy" id="657326"/>
    <lineage>
        <taxon>Bacteria</taxon>
        <taxon>Pseudomonadati</taxon>
        <taxon>Bacteroidota</taxon>
        <taxon>Flavobacteriia</taxon>
        <taxon>Flavobacteriales</taxon>
        <taxon>Flavobacteriaceae</taxon>
        <taxon>Flavobacterium</taxon>
    </lineage>
</organism>
<evidence type="ECO:0000256" key="9">
    <source>
        <dbReference type="ARBA" id="ARBA00022989"/>
    </source>
</evidence>
<keyword evidence="3" id="KW-0444">Lipid biosynthesis</keyword>
<keyword evidence="10" id="KW-0560">Oxidoreductase</keyword>
<evidence type="ECO:0000256" key="1">
    <source>
        <dbReference type="ARBA" id="ARBA00001947"/>
    </source>
</evidence>
<evidence type="ECO:0000256" key="8">
    <source>
        <dbReference type="ARBA" id="ARBA00022833"/>
    </source>
</evidence>
<keyword evidence="7" id="KW-0276">Fatty acid metabolism</keyword>
<reference evidence="16 17" key="1">
    <citation type="submission" date="2014-12" db="EMBL/GenBank/DDBJ databases">
        <title>Genome sequence of Flavobacterium beibuense RSKm HC5.</title>
        <authorList>
            <person name="Kim J.F."/>
            <person name="Song J.Y."/>
            <person name="Kwak M.-J."/>
            <person name="Lee S.-W."/>
        </authorList>
    </citation>
    <scope>NUCLEOTIDE SEQUENCE [LARGE SCALE GENOMIC DNA]</scope>
    <source>
        <strain evidence="16 17">RSKm HC5</strain>
    </source>
</reference>
<feature type="domain" description="Fatty acid hydroxylase" evidence="15">
    <location>
        <begin position="68"/>
        <end position="207"/>
    </location>
</feature>